<dbReference type="PROSITE" id="PS50928">
    <property type="entry name" value="ABC_TM1"/>
    <property type="match status" value="1"/>
</dbReference>
<dbReference type="EMBL" id="CP109495">
    <property type="protein sequence ID" value="WUX51665.1"/>
    <property type="molecule type" value="Genomic_DNA"/>
</dbReference>
<feature type="transmembrane region" description="Helical" evidence="7">
    <location>
        <begin position="242"/>
        <end position="265"/>
    </location>
</feature>
<dbReference type="Pfam" id="PF00528">
    <property type="entry name" value="BPD_transp_1"/>
    <property type="match status" value="1"/>
</dbReference>
<dbReference type="Proteomes" id="UP001432209">
    <property type="component" value="Chromosome"/>
</dbReference>
<accession>A0ABZ2A2Y1</accession>
<evidence type="ECO:0000256" key="7">
    <source>
        <dbReference type="RuleBase" id="RU363032"/>
    </source>
</evidence>
<organism evidence="9 10">
    <name type="scientific">Streptomyces niveus</name>
    <name type="common">Streptomyces spheroides</name>
    <dbReference type="NCBI Taxonomy" id="193462"/>
    <lineage>
        <taxon>Bacteria</taxon>
        <taxon>Bacillati</taxon>
        <taxon>Actinomycetota</taxon>
        <taxon>Actinomycetes</taxon>
        <taxon>Kitasatosporales</taxon>
        <taxon>Streptomycetaceae</taxon>
        <taxon>Streptomyces</taxon>
    </lineage>
</organism>
<evidence type="ECO:0000256" key="6">
    <source>
        <dbReference type="ARBA" id="ARBA00023136"/>
    </source>
</evidence>
<dbReference type="Gene3D" id="1.10.3720.10">
    <property type="entry name" value="MetI-like"/>
    <property type="match status" value="1"/>
</dbReference>
<keyword evidence="3" id="KW-1003">Cell membrane</keyword>
<protein>
    <submittedName>
        <fullName evidence="9">Carbohydrate ABC transporter permease</fullName>
    </submittedName>
</protein>
<dbReference type="RefSeq" id="WP_329075329.1">
    <property type="nucleotide sequence ID" value="NZ_CP109389.1"/>
</dbReference>
<feature type="transmembrane region" description="Helical" evidence="7">
    <location>
        <begin position="12"/>
        <end position="31"/>
    </location>
</feature>
<dbReference type="SUPFAM" id="SSF161098">
    <property type="entry name" value="MetI-like"/>
    <property type="match status" value="1"/>
</dbReference>
<evidence type="ECO:0000256" key="5">
    <source>
        <dbReference type="ARBA" id="ARBA00022989"/>
    </source>
</evidence>
<evidence type="ECO:0000313" key="10">
    <source>
        <dbReference type="Proteomes" id="UP001432209"/>
    </source>
</evidence>
<feature type="domain" description="ABC transmembrane type-1" evidence="8">
    <location>
        <begin position="74"/>
        <end position="264"/>
    </location>
</feature>
<keyword evidence="4 7" id="KW-0812">Transmembrane</keyword>
<comment type="similarity">
    <text evidence="7">Belongs to the binding-protein-dependent transport system permease family.</text>
</comment>
<name>A0ABZ2A2Y1_STRNV</name>
<gene>
    <name evidence="9" type="ORF">OG442_08995</name>
</gene>
<proteinExistence type="inferred from homology"/>
<keyword evidence="6 7" id="KW-0472">Membrane</keyword>
<sequence length="280" mass="30460">MKRASMPGQVLATFCMFVVGVYFLLPVWWLAVSATKSSSALFEGNAFWFAEQFSLPGNVQEVFAWQDGVFSRWMLNSLLYAGGGALLGTLLAAAAGFTLAKLPFRGSAGLFTLIIAALLIPAPLLALPQYLLASSVSLDNTFWAVFIPSVVSPFGVYLAKVYAADSVPEELLDASRVDGSGEIRAFWTVGLRLMSPALVTIFLFQFVAIWNNFFLPLVMLADNSLWPATLGLFFWNSAQNQTFYHLTITGSLISVLPLIAAFLGLNRYWRSGLADGAVKA</sequence>
<keyword evidence="5 7" id="KW-1133">Transmembrane helix</keyword>
<dbReference type="PANTHER" id="PTHR43744:SF12">
    <property type="entry name" value="ABC TRANSPORTER PERMEASE PROTEIN MG189-RELATED"/>
    <property type="match status" value="1"/>
</dbReference>
<keyword evidence="10" id="KW-1185">Reference proteome</keyword>
<keyword evidence="2 7" id="KW-0813">Transport</keyword>
<comment type="subcellular location">
    <subcellularLocation>
        <location evidence="1 7">Cell membrane</location>
        <topology evidence="1 7">Multi-pass membrane protein</topology>
    </subcellularLocation>
</comment>
<dbReference type="PANTHER" id="PTHR43744">
    <property type="entry name" value="ABC TRANSPORTER PERMEASE PROTEIN MG189-RELATED-RELATED"/>
    <property type="match status" value="1"/>
</dbReference>
<evidence type="ECO:0000256" key="4">
    <source>
        <dbReference type="ARBA" id="ARBA00022692"/>
    </source>
</evidence>
<dbReference type="InterPro" id="IPR035906">
    <property type="entry name" value="MetI-like_sf"/>
</dbReference>
<feature type="transmembrane region" description="Helical" evidence="7">
    <location>
        <begin position="78"/>
        <end position="98"/>
    </location>
</feature>
<dbReference type="CDD" id="cd06261">
    <property type="entry name" value="TM_PBP2"/>
    <property type="match status" value="1"/>
</dbReference>
<evidence type="ECO:0000313" key="9">
    <source>
        <dbReference type="EMBL" id="WUX51665.1"/>
    </source>
</evidence>
<evidence type="ECO:0000256" key="3">
    <source>
        <dbReference type="ARBA" id="ARBA00022475"/>
    </source>
</evidence>
<dbReference type="InterPro" id="IPR000515">
    <property type="entry name" value="MetI-like"/>
</dbReference>
<feature type="transmembrane region" description="Helical" evidence="7">
    <location>
        <begin position="110"/>
        <end position="130"/>
    </location>
</feature>
<evidence type="ECO:0000256" key="1">
    <source>
        <dbReference type="ARBA" id="ARBA00004651"/>
    </source>
</evidence>
<reference evidence="9" key="1">
    <citation type="submission" date="2022-10" db="EMBL/GenBank/DDBJ databases">
        <title>The complete genomes of actinobacterial strains from the NBC collection.</title>
        <authorList>
            <person name="Joergensen T.S."/>
            <person name="Alvarez Arevalo M."/>
            <person name="Sterndorff E.B."/>
            <person name="Faurdal D."/>
            <person name="Vuksanovic O."/>
            <person name="Mourched A.-S."/>
            <person name="Charusanti P."/>
            <person name="Shaw S."/>
            <person name="Blin K."/>
            <person name="Weber T."/>
        </authorList>
    </citation>
    <scope>NUCLEOTIDE SEQUENCE</scope>
    <source>
        <strain evidence="9">NBC_01432</strain>
    </source>
</reference>
<evidence type="ECO:0000259" key="8">
    <source>
        <dbReference type="PROSITE" id="PS50928"/>
    </source>
</evidence>
<evidence type="ECO:0000256" key="2">
    <source>
        <dbReference type="ARBA" id="ARBA00022448"/>
    </source>
</evidence>